<dbReference type="Proteomes" id="UP000286270">
    <property type="component" value="Unassembled WGS sequence"/>
</dbReference>
<reference evidence="2 3" key="1">
    <citation type="submission" date="2018-08" db="EMBL/GenBank/DDBJ databases">
        <title>A genome reference for cultivated species of the human gut microbiota.</title>
        <authorList>
            <person name="Zou Y."/>
            <person name="Xue W."/>
            <person name="Luo G."/>
        </authorList>
    </citation>
    <scope>NUCLEOTIDE SEQUENCE [LARGE SCALE GENOMIC DNA]</scope>
    <source>
        <strain evidence="2 3">AF14-26</strain>
    </source>
</reference>
<accession>A0A412YGL7</accession>
<name>A0A412YGL7_BACFG</name>
<dbReference type="EMBL" id="QRZH01000004">
    <property type="protein sequence ID" value="RGV56555.1"/>
    <property type="molecule type" value="Genomic_DNA"/>
</dbReference>
<sequence length="113" mass="13590">MKTNQIMIRPMGEFKVIQRTKDGFFNATDLLKQWNKLNDNTKSIENFYIDNQSFLRDMNFKCCNNKEDTYLPYHIFVVFANWLSPHLFIYAFNLCENDDISFIRRIGNEEKES</sequence>
<evidence type="ECO:0000259" key="1">
    <source>
        <dbReference type="Pfam" id="PF04383"/>
    </source>
</evidence>
<dbReference type="InterPro" id="IPR036887">
    <property type="entry name" value="HTH_APSES_sf"/>
</dbReference>
<dbReference type="SUPFAM" id="SSF54616">
    <property type="entry name" value="DNA-binding domain of Mlu1-box binding protein MBP1"/>
    <property type="match status" value="1"/>
</dbReference>
<organism evidence="2 3">
    <name type="scientific">Bacteroides fragilis</name>
    <dbReference type="NCBI Taxonomy" id="817"/>
    <lineage>
        <taxon>Bacteria</taxon>
        <taxon>Pseudomonadati</taxon>
        <taxon>Bacteroidota</taxon>
        <taxon>Bacteroidia</taxon>
        <taxon>Bacteroidales</taxon>
        <taxon>Bacteroidaceae</taxon>
        <taxon>Bacteroides</taxon>
    </lineage>
</organism>
<dbReference type="Pfam" id="PF04383">
    <property type="entry name" value="KilA-N"/>
    <property type="match status" value="1"/>
</dbReference>
<dbReference type="GO" id="GO:0003677">
    <property type="term" value="F:DNA binding"/>
    <property type="evidence" value="ECO:0007669"/>
    <property type="project" value="InterPro"/>
</dbReference>
<gene>
    <name evidence="2" type="ORF">DWW08_06125</name>
</gene>
<feature type="domain" description="KilA/APSES-type HTH DNA-binding" evidence="1">
    <location>
        <begin position="13"/>
        <end position="91"/>
    </location>
</feature>
<dbReference type="RefSeq" id="WP_122142062.1">
    <property type="nucleotide sequence ID" value="NZ_JAFKPL010000034.1"/>
</dbReference>
<proteinExistence type="predicted"/>
<comment type="caution">
    <text evidence="2">The sequence shown here is derived from an EMBL/GenBank/DDBJ whole genome shotgun (WGS) entry which is preliminary data.</text>
</comment>
<dbReference type="InterPro" id="IPR018004">
    <property type="entry name" value="KilA/APSES_HTH"/>
</dbReference>
<evidence type="ECO:0000313" key="3">
    <source>
        <dbReference type="Proteomes" id="UP000286270"/>
    </source>
</evidence>
<protein>
    <submittedName>
        <fullName evidence="2">KilA-N domain-containing protein</fullName>
    </submittedName>
</protein>
<dbReference type="AlphaFoldDB" id="A0A412YGL7"/>
<evidence type="ECO:0000313" key="2">
    <source>
        <dbReference type="EMBL" id="RGV56555.1"/>
    </source>
</evidence>